<protein>
    <submittedName>
        <fullName evidence="1">Uncharacterized protein</fullName>
    </submittedName>
</protein>
<comment type="caution">
    <text evidence="1">The sequence shown here is derived from an EMBL/GenBank/DDBJ whole genome shotgun (WGS) entry which is preliminary data.</text>
</comment>
<accession>A0AAV4X6E4</accession>
<gene>
    <name evidence="1" type="ORF">CDAR_575971</name>
</gene>
<evidence type="ECO:0000313" key="1">
    <source>
        <dbReference type="EMBL" id="GIY90777.1"/>
    </source>
</evidence>
<dbReference type="EMBL" id="BPLQ01015720">
    <property type="protein sequence ID" value="GIY90777.1"/>
    <property type="molecule type" value="Genomic_DNA"/>
</dbReference>
<keyword evidence="2" id="KW-1185">Reference proteome</keyword>
<dbReference type="AlphaFoldDB" id="A0AAV4X6E4"/>
<evidence type="ECO:0000313" key="2">
    <source>
        <dbReference type="Proteomes" id="UP001054837"/>
    </source>
</evidence>
<organism evidence="1 2">
    <name type="scientific">Caerostris darwini</name>
    <dbReference type="NCBI Taxonomy" id="1538125"/>
    <lineage>
        <taxon>Eukaryota</taxon>
        <taxon>Metazoa</taxon>
        <taxon>Ecdysozoa</taxon>
        <taxon>Arthropoda</taxon>
        <taxon>Chelicerata</taxon>
        <taxon>Arachnida</taxon>
        <taxon>Araneae</taxon>
        <taxon>Araneomorphae</taxon>
        <taxon>Entelegynae</taxon>
        <taxon>Araneoidea</taxon>
        <taxon>Araneidae</taxon>
        <taxon>Caerostris</taxon>
    </lineage>
</organism>
<proteinExistence type="predicted"/>
<reference evidence="1 2" key="1">
    <citation type="submission" date="2021-06" db="EMBL/GenBank/DDBJ databases">
        <title>Caerostris darwini draft genome.</title>
        <authorList>
            <person name="Kono N."/>
            <person name="Arakawa K."/>
        </authorList>
    </citation>
    <scope>NUCLEOTIDE SEQUENCE [LARGE SCALE GENOMIC DNA]</scope>
</reference>
<name>A0AAV4X6E4_9ARAC</name>
<sequence>MHQKAFRSEKTLKEMELLDLHPSFGDASVYPMQKERFPLLRKPNTLFPIFFPSAAPPCRPIMHPWVNTVLLYIYRYGPNNIIINFGLCLFRETHFETNANGK</sequence>
<dbReference type="Proteomes" id="UP001054837">
    <property type="component" value="Unassembled WGS sequence"/>
</dbReference>